<accession>A0ABV8QZ26</accession>
<evidence type="ECO:0000313" key="2">
    <source>
        <dbReference type="EMBL" id="MFC4264583.1"/>
    </source>
</evidence>
<protein>
    <submittedName>
        <fullName evidence="2">Glutaredoxin family protein</fullName>
    </submittedName>
</protein>
<dbReference type="InterPro" id="IPR002109">
    <property type="entry name" value="Glutaredoxin"/>
</dbReference>
<keyword evidence="3" id="KW-1185">Reference proteome</keyword>
<dbReference type="InterPro" id="IPR036249">
    <property type="entry name" value="Thioredoxin-like_sf"/>
</dbReference>
<dbReference type="Proteomes" id="UP001595773">
    <property type="component" value="Unassembled WGS sequence"/>
</dbReference>
<dbReference type="CDD" id="cd02976">
    <property type="entry name" value="NrdH"/>
    <property type="match status" value="1"/>
</dbReference>
<evidence type="ECO:0000259" key="1">
    <source>
        <dbReference type="Pfam" id="PF00462"/>
    </source>
</evidence>
<dbReference type="PROSITE" id="PS51354">
    <property type="entry name" value="GLUTAREDOXIN_2"/>
    <property type="match status" value="1"/>
</dbReference>
<evidence type="ECO:0000313" key="3">
    <source>
        <dbReference type="Proteomes" id="UP001595773"/>
    </source>
</evidence>
<dbReference type="EMBL" id="JBHSCQ010000004">
    <property type="protein sequence ID" value="MFC4264583.1"/>
    <property type="molecule type" value="Genomic_DNA"/>
</dbReference>
<name>A0ABV8QZ26_9MICC</name>
<organism evidence="2 3">
    <name type="scientific">Arthrobacter cryoconiti</name>
    <dbReference type="NCBI Taxonomy" id="748907"/>
    <lineage>
        <taxon>Bacteria</taxon>
        <taxon>Bacillati</taxon>
        <taxon>Actinomycetota</taxon>
        <taxon>Actinomycetes</taxon>
        <taxon>Micrococcales</taxon>
        <taxon>Micrococcaceae</taxon>
        <taxon>Arthrobacter</taxon>
    </lineage>
</organism>
<dbReference type="SUPFAM" id="SSF52833">
    <property type="entry name" value="Thioredoxin-like"/>
    <property type="match status" value="1"/>
</dbReference>
<dbReference type="Pfam" id="PF00462">
    <property type="entry name" value="Glutaredoxin"/>
    <property type="match status" value="1"/>
</dbReference>
<sequence>MTITNISTRIQARDGVAVVLYSKPNCSQCKLTSNMLDKAGIVYTKVDVTKDDAALAYVTGDKVDGGLGYRSAPVVYVSTIDGDIDWHGFRPDNIKKFITEIADAA</sequence>
<reference evidence="3" key="1">
    <citation type="journal article" date="2019" name="Int. J. Syst. Evol. Microbiol.">
        <title>The Global Catalogue of Microorganisms (GCM) 10K type strain sequencing project: providing services to taxonomists for standard genome sequencing and annotation.</title>
        <authorList>
            <consortium name="The Broad Institute Genomics Platform"/>
            <consortium name="The Broad Institute Genome Sequencing Center for Infectious Disease"/>
            <person name="Wu L."/>
            <person name="Ma J."/>
        </authorList>
    </citation>
    <scope>NUCLEOTIDE SEQUENCE [LARGE SCALE GENOMIC DNA]</scope>
    <source>
        <strain evidence="3">CGMCC 1.10698</strain>
    </source>
</reference>
<comment type="caution">
    <text evidence="2">The sequence shown here is derived from an EMBL/GenBank/DDBJ whole genome shotgun (WGS) entry which is preliminary data.</text>
</comment>
<feature type="domain" description="Glutaredoxin" evidence="1">
    <location>
        <begin position="18"/>
        <end position="77"/>
    </location>
</feature>
<dbReference type="RefSeq" id="WP_268251095.1">
    <property type="nucleotide sequence ID" value="NZ_BAABLL010000001.1"/>
</dbReference>
<gene>
    <name evidence="2" type="ORF">ACFOW9_03100</name>
</gene>
<dbReference type="Gene3D" id="3.40.30.10">
    <property type="entry name" value="Glutaredoxin"/>
    <property type="match status" value="1"/>
</dbReference>
<proteinExistence type="predicted"/>